<feature type="transmembrane region" description="Helical" evidence="7">
    <location>
        <begin position="55"/>
        <end position="73"/>
    </location>
</feature>
<evidence type="ECO:0000256" key="2">
    <source>
        <dbReference type="ARBA" id="ARBA00007400"/>
    </source>
</evidence>
<keyword evidence="10" id="KW-1185">Reference proteome</keyword>
<dbReference type="PANTHER" id="PTHR40074">
    <property type="entry name" value="O-ACETYLTRANSFERASE WECH"/>
    <property type="match status" value="1"/>
</dbReference>
<organism evidence="9 10">
    <name type="scientific">Raineyella antarctica</name>
    <dbReference type="NCBI Taxonomy" id="1577474"/>
    <lineage>
        <taxon>Bacteria</taxon>
        <taxon>Bacillati</taxon>
        <taxon>Actinomycetota</taxon>
        <taxon>Actinomycetes</taxon>
        <taxon>Propionibacteriales</taxon>
        <taxon>Propionibacteriaceae</taxon>
        <taxon>Raineyella</taxon>
    </lineage>
</organism>
<comment type="similarity">
    <text evidence="2">Belongs to the acyltransferase 3 family.</text>
</comment>
<feature type="transmembrane region" description="Helical" evidence="7">
    <location>
        <begin position="136"/>
        <end position="153"/>
    </location>
</feature>
<dbReference type="GO" id="GO:0005886">
    <property type="term" value="C:plasma membrane"/>
    <property type="evidence" value="ECO:0007669"/>
    <property type="project" value="UniProtKB-SubCell"/>
</dbReference>
<evidence type="ECO:0000313" key="9">
    <source>
        <dbReference type="EMBL" id="SDB79885.1"/>
    </source>
</evidence>
<feature type="transmembrane region" description="Helical" evidence="7">
    <location>
        <begin position="162"/>
        <end position="180"/>
    </location>
</feature>
<dbReference type="GO" id="GO:0009246">
    <property type="term" value="P:enterobacterial common antigen biosynthetic process"/>
    <property type="evidence" value="ECO:0007669"/>
    <property type="project" value="TreeGrafter"/>
</dbReference>
<evidence type="ECO:0000256" key="1">
    <source>
        <dbReference type="ARBA" id="ARBA00004651"/>
    </source>
</evidence>
<dbReference type="PANTHER" id="PTHR40074:SF2">
    <property type="entry name" value="O-ACETYLTRANSFERASE WECH"/>
    <property type="match status" value="1"/>
</dbReference>
<evidence type="ECO:0000313" key="10">
    <source>
        <dbReference type="Proteomes" id="UP000199086"/>
    </source>
</evidence>
<gene>
    <name evidence="9" type="ORF">GA0111570_101156</name>
</gene>
<evidence type="ECO:0000256" key="6">
    <source>
        <dbReference type="ARBA" id="ARBA00023136"/>
    </source>
</evidence>
<accession>A0A1G6GDS1</accession>
<evidence type="ECO:0000256" key="7">
    <source>
        <dbReference type="SAM" id="Phobius"/>
    </source>
</evidence>
<feature type="domain" description="Acyltransferase 3" evidence="8">
    <location>
        <begin position="1"/>
        <end position="269"/>
    </location>
</feature>
<keyword evidence="3" id="KW-1003">Cell membrane</keyword>
<feature type="transmembrane region" description="Helical" evidence="7">
    <location>
        <begin position="85"/>
        <end position="106"/>
    </location>
</feature>
<sequence>MVVLLHASLTTDAETAWVVNDLLRPYRMPTLMVLSGLLLQRSLAKGTRRYLLGKLRGVVWPWLLWTVVMVLLLTERWQADPVGFLAVGTHLWFLAALGASYGVALLTREIPPLLVAFGLFSGAGLLQDQYGALTTYLWYSAFFFVGAALPTVLDRWLAARPLWPLVLTGVSLLGAVWQVPRGLYVPFRPDQALISVAGVLAAIWLAARLPRSAPVLALEWVGRNSIVTYLAHAPLLVPVGAAVDRIGLGPTGSTLLSFVVALAVSMALTLARPWTGWLYSMPPMALPGAAAVLAAVIRMAALPADVTRPTPLRPAAIRRVVGMPVESAPANQ</sequence>
<dbReference type="Pfam" id="PF01757">
    <property type="entry name" value="Acyl_transf_3"/>
    <property type="match status" value="1"/>
</dbReference>
<dbReference type="GO" id="GO:0016413">
    <property type="term" value="F:O-acetyltransferase activity"/>
    <property type="evidence" value="ECO:0007669"/>
    <property type="project" value="TreeGrafter"/>
</dbReference>
<keyword evidence="4 7" id="KW-0812">Transmembrane</keyword>
<dbReference type="AlphaFoldDB" id="A0A1G6GDS1"/>
<feature type="transmembrane region" description="Helical" evidence="7">
    <location>
        <begin position="284"/>
        <end position="304"/>
    </location>
</feature>
<keyword evidence="6 7" id="KW-0472">Membrane</keyword>
<evidence type="ECO:0000256" key="5">
    <source>
        <dbReference type="ARBA" id="ARBA00022989"/>
    </source>
</evidence>
<evidence type="ECO:0000256" key="4">
    <source>
        <dbReference type="ARBA" id="ARBA00022692"/>
    </source>
</evidence>
<keyword evidence="5 7" id="KW-1133">Transmembrane helix</keyword>
<protein>
    <submittedName>
        <fullName evidence="9">Uncharacterized membrane protein YcfT</fullName>
    </submittedName>
</protein>
<comment type="subcellular location">
    <subcellularLocation>
        <location evidence="1">Cell membrane</location>
        <topology evidence="1">Multi-pass membrane protein</topology>
    </subcellularLocation>
</comment>
<reference evidence="9 10" key="1">
    <citation type="submission" date="2016-06" db="EMBL/GenBank/DDBJ databases">
        <authorList>
            <person name="Olsen C.W."/>
            <person name="Carey S."/>
            <person name="Hinshaw L."/>
            <person name="Karasin A.I."/>
        </authorList>
    </citation>
    <scope>NUCLEOTIDE SEQUENCE [LARGE SCALE GENOMIC DNA]</scope>
    <source>
        <strain evidence="9 10">LZ-22</strain>
    </source>
</reference>
<dbReference type="STRING" id="1577474.GA0111570_101156"/>
<dbReference type="EMBL" id="FMYF01000001">
    <property type="protein sequence ID" value="SDB79885.1"/>
    <property type="molecule type" value="Genomic_DNA"/>
</dbReference>
<proteinExistence type="inferred from homology"/>
<evidence type="ECO:0000259" key="8">
    <source>
        <dbReference type="Pfam" id="PF01757"/>
    </source>
</evidence>
<evidence type="ECO:0000256" key="3">
    <source>
        <dbReference type="ARBA" id="ARBA00022475"/>
    </source>
</evidence>
<feature type="transmembrane region" description="Helical" evidence="7">
    <location>
        <begin position="255"/>
        <end position="272"/>
    </location>
</feature>
<dbReference type="InterPro" id="IPR002656">
    <property type="entry name" value="Acyl_transf_3_dom"/>
</dbReference>
<dbReference type="Proteomes" id="UP000199086">
    <property type="component" value="Unassembled WGS sequence"/>
</dbReference>
<name>A0A1G6GDS1_9ACTN</name>
<feature type="transmembrane region" description="Helical" evidence="7">
    <location>
        <begin position="192"/>
        <end position="209"/>
    </location>
</feature>